<dbReference type="AlphaFoldDB" id="A0A6C0KC84"/>
<sequence>MATVSSAGAGSSMGNMQAGTRGLSAGDWTRLQRLRGAKTYATVNLATNKDIAPTPTRQWPYGTSLLIPKDVGTGKIRRPASMWTDYRASQTADFVLQRANNGGGFVLTDTNLCDCSTTTVSVKRTGCSKCGVFTHKTIQ</sequence>
<protein>
    <submittedName>
        <fullName evidence="1">Uncharacterized protein</fullName>
    </submittedName>
</protein>
<reference evidence="1" key="1">
    <citation type="journal article" date="2020" name="Nature">
        <title>Giant virus diversity and host interactions through global metagenomics.</title>
        <authorList>
            <person name="Schulz F."/>
            <person name="Roux S."/>
            <person name="Paez-Espino D."/>
            <person name="Jungbluth S."/>
            <person name="Walsh D.A."/>
            <person name="Denef V.J."/>
            <person name="McMahon K.D."/>
            <person name="Konstantinidis K.T."/>
            <person name="Eloe-Fadrosh E.A."/>
            <person name="Kyrpides N.C."/>
            <person name="Woyke T."/>
        </authorList>
    </citation>
    <scope>NUCLEOTIDE SEQUENCE</scope>
    <source>
        <strain evidence="1">GVMAG-S-3300002307-41</strain>
    </source>
</reference>
<name>A0A6C0KC84_9ZZZZ</name>
<evidence type="ECO:0000313" key="1">
    <source>
        <dbReference type="EMBL" id="QHU15625.1"/>
    </source>
</evidence>
<organism evidence="1">
    <name type="scientific">viral metagenome</name>
    <dbReference type="NCBI Taxonomy" id="1070528"/>
    <lineage>
        <taxon>unclassified sequences</taxon>
        <taxon>metagenomes</taxon>
        <taxon>organismal metagenomes</taxon>
    </lineage>
</organism>
<dbReference type="EMBL" id="MN740866">
    <property type="protein sequence ID" value="QHU15625.1"/>
    <property type="molecule type" value="Genomic_DNA"/>
</dbReference>
<accession>A0A6C0KC84</accession>
<proteinExistence type="predicted"/>